<gene>
    <name evidence="10" type="ORF">OCS65_04560</name>
    <name evidence="9" type="ORF">RAJCM14343_3836</name>
</gene>
<protein>
    <submittedName>
        <fullName evidence="10">Iron chelate uptake ABC transporter family permease subunit</fullName>
    </submittedName>
    <submittedName>
        <fullName evidence="9">Iron compound ABC transporter permease protein</fullName>
    </submittedName>
</protein>
<dbReference type="AlphaFoldDB" id="A0A059MIA5"/>
<proteinExistence type="inferred from homology"/>
<dbReference type="GO" id="GO:0005886">
    <property type="term" value="C:plasma membrane"/>
    <property type="evidence" value="ECO:0007669"/>
    <property type="project" value="UniProtKB-SubCell"/>
</dbReference>
<keyword evidence="11" id="KW-1185">Reference proteome</keyword>
<feature type="transmembrane region" description="Helical" evidence="8">
    <location>
        <begin position="158"/>
        <end position="182"/>
    </location>
</feature>
<feature type="transmembrane region" description="Helical" evidence="8">
    <location>
        <begin position="233"/>
        <end position="255"/>
    </location>
</feature>
<evidence type="ECO:0000256" key="4">
    <source>
        <dbReference type="ARBA" id="ARBA00022475"/>
    </source>
</evidence>
<dbReference type="GO" id="GO:0033214">
    <property type="term" value="P:siderophore-iron import into cell"/>
    <property type="evidence" value="ECO:0007669"/>
    <property type="project" value="TreeGrafter"/>
</dbReference>
<feature type="transmembrane region" description="Helical" evidence="8">
    <location>
        <begin position="128"/>
        <end position="146"/>
    </location>
</feature>
<organism evidence="10 12">
    <name type="scientific">Rhodococcus aetherivorans</name>
    <dbReference type="NCBI Taxonomy" id="191292"/>
    <lineage>
        <taxon>Bacteria</taxon>
        <taxon>Bacillati</taxon>
        <taxon>Actinomycetota</taxon>
        <taxon>Actinomycetes</taxon>
        <taxon>Mycobacteriales</taxon>
        <taxon>Nocardiaceae</taxon>
        <taxon>Rhodococcus</taxon>
    </lineage>
</organism>
<evidence type="ECO:0000256" key="2">
    <source>
        <dbReference type="ARBA" id="ARBA00007935"/>
    </source>
</evidence>
<comment type="subcellular location">
    <subcellularLocation>
        <location evidence="1">Cell membrane</location>
        <topology evidence="1">Multi-pass membrane protein</topology>
    </subcellularLocation>
</comment>
<feature type="transmembrane region" description="Helical" evidence="8">
    <location>
        <begin position="103"/>
        <end position="122"/>
    </location>
</feature>
<dbReference type="EMBL" id="CP106982">
    <property type="protein sequence ID" value="UYF95053.1"/>
    <property type="molecule type" value="Genomic_DNA"/>
</dbReference>
<reference evidence="9 11" key="1">
    <citation type="journal article" date="2018" name="Biodegradation">
        <title>1,4-Dioxane degradation characteristics of Rhodococcus aetherivorans JCM 14343.</title>
        <authorList>
            <person name="Inoue D."/>
            <person name="Tsunoda T."/>
            <person name="Yamamoto N."/>
            <person name="Ike M."/>
            <person name="Sei K."/>
        </authorList>
    </citation>
    <scope>NUCLEOTIDE SEQUENCE [LARGE SCALE GENOMIC DNA]</scope>
    <source>
        <strain evidence="9 11">JCM 14343</strain>
    </source>
</reference>
<feature type="transmembrane region" description="Helical" evidence="8">
    <location>
        <begin position="316"/>
        <end position="335"/>
    </location>
</feature>
<evidence type="ECO:0000313" key="11">
    <source>
        <dbReference type="Proteomes" id="UP000325466"/>
    </source>
</evidence>
<evidence type="ECO:0000256" key="3">
    <source>
        <dbReference type="ARBA" id="ARBA00022448"/>
    </source>
</evidence>
<accession>A0A059MIA5</accession>
<evidence type="ECO:0000313" key="12">
    <source>
        <dbReference type="Proteomes" id="UP001163947"/>
    </source>
</evidence>
<dbReference type="CDD" id="cd06550">
    <property type="entry name" value="TM_ABC_iron-siderophores_like"/>
    <property type="match status" value="1"/>
</dbReference>
<dbReference type="Gene3D" id="1.10.3470.10">
    <property type="entry name" value="ABC transporter involved in vitamin B12 uptake, BtuC"/>
    <property type="match status" value="1"/>
</dbReference>
<dbReference type="EMBL" id="BLAH01000095">
    <property type="protein sequence ID" value="GES38571.1"/>
    <property type="molecule type" value="Genomic_DNA"/>
</dbReference>
<evidence type="ECO:0000256" key="7">
    <source>
        <dbReference type="ARBA" id="ARBA00023136"/>
    </source>
</evidence>
<evidence type="ECO:0000256" key="6">
    <source>
        <dbReference type="ARBA" id="ARBA00022989"/>
    </source>
</evidence>
<feature type="transmembrane region" description="Helical" evidence="8">
    <location>
        <begin position="261"/>
        <end position="281"/>
    </location>
</feature>
<evidence type="ECO:0000256" key="5">
    <source>
        <dbReference type="ARBA" id="ARBA00022692"/>
    </source>
</evidence>
<evidence type="ECO:0000256" key="8">
    <source>
        <dbReference type="SAM" id="Phobius"/>
    </source>
</evidence>
<feature type="transmembrane region" description="Helical" evidence="8">
    <location>
        <begin position="202"/>
        <end position="221"/>
    </location>
</feature>
<keyword evidence="5 8" id="KW-0812">Transmembrane</keyword>
<evidence type="ECO:0000313" key="9">
    <source>
        <dbReference type="EMBL" id="GES38571.1"/>
    </source>
</evidence>
<dbReference type="InterPro" id="IPR000522">
    <property type="entry name" value="ABC_transptr_permease_BtuC"/>
</dbReference>
<name>A0A059MIA5_9NOCA</name>
<keyword evidence="7 8" id="KW-0472">Membrane</keyword>
<dbReference type="GO" id="GO:0022857">
    <property type="term" value="F:transmembrane transporter activity"/>
    <property type="evidence" value="ECO:0007669"/>
    <property type="project" value="InterPro"/>
</dbReference>
<sequence length="342" mass="36050">MSSPVTTGRAGDRTPRAAAGPAARLRPVLIGAALLAVAAFASLFVGVADVTPADLLRGDTATLEVFFVSRVPRLIAILLAGAALSVSGLIMQHLTRNRFVAPDTAGTVEWALLGILVATLFLGGQSVLGKMLVAVAFSLVGTFLFLRLLRRVRFTDMIVVPLVGLMFGGVVMAVTTFFAYRLELMQALNTWTSGDFSGILRGRYEIIWVVVAVMAVAYLYADRFTVAGLGEGFAKNLGVPYQLVINIGMVVVAVTTAVVTVVVGAIPFLGLVVPNLVTLALGDNLRRVLPITALAGAGFVLACDVVGRVLRYPYEIPVGTVASVVGAVVFIALILRTRRGPR</sequence>
<dbReference type="Proteomes" id="UP000325466">
    <property type="component" value="Unassembled WGS sequence"/>
</dbReference>
<dbReference type="GeneID" id="83619663"/>
<evidence type="ECO:0000256" key="1">
    <source>
        <dbReference type="ARBA" id="ARBA00004651"/>
    </source>
</evidence>
<feature type="transmembrane region" description="Helical" evidence="8">
    <location>
        <begin position="71"/>
        <end position="91"/>
    </location>
</feature>
<keyword evidence="3" id="KW-0813">Transport</keyword>
<dbReference type="RefSeq" id="WP_029546397.1">
    <property type="nucleotide sequence ID" value="NZ_BAAAYP010000031.1"/>
</dbReference>
<reference evidence="9" key="2">
    <citation type="submission" date="2019-10" db="EMBL/GenBank/DDBJ databases">
        <title>Draft genome sequence of Rhodococcus aetherivorans JCM 14343.</title>
        <authorList>
            <person name="Inoue D."/>
            <person name="Nakazawa M."/>
            <person name="Yamamoto N."/>
            <person name="Sei K."/>
            <person name="Ike M."/>
        </authorList>
    </citation>
    <scope>NUCLEOTIDE SEQUENCE</scope>
    <source>
        <strain evidence="9">JCM 14343</strain>
    </source>
</reference>
<dbReference type="PANTHER" id="PTHR30472:SF27">
    <property type="entry name" value="PETROBACTIN IMPORT SYSTEM PERMEASE PROTEIN YCLN"/>
    <property type="match status" value="1"/>
</dbReference>
<feature type="transmembrane region" description="Helical" evidence="8">
    <location>
        <begin position="28"/>
        <end position="51"/>
    </location>
</feature>
<evidence type="ECO:0000313" key="10">
    <source>
        <dbReference type="EMBL" id="UYF95053.1"/>
    </source>
</evidence>
<dbReference type="SUPFAM" id="SSF81345">
    <property type="entry name" value="ABC transporter involved in vitamin B12 uptake, BtuC"/>
    <property type="match status" value="1"/>
</dbReference>
<keyword evidence="6 8" id="KW-1133">Transmembrane helix</keyword>
<dbReference type="PANTHER" id="PTHR30472">
    <property type="entry name" value="FERRIC ENTEROBACTIN TRANSPORT SYSTEM PERMEASE PROTEIN"/>
    <property type="match status" value="1"/>
</dbReference>
<feature type="transmembrane region" description="Helical" evidence="8">
    <location>
        <begin position="288"/>
        <end position="310"/>
    </location>
</feature>
<keyword evidence="4" id="KW-1003">Cell membrane</keyword>
<comment type="similarity">
    <text evidence="2">Belongs to the binding-protein-dependent transport system permease family. FecCD subfamily.</text>
</comment>
<reference evidence="10" key="3">
    <citation type="submission" date="2022-09" db="EMBL/GenBank/DDBJ databases">
        <title>The genome sequence of Rhodococcus aetherivorans N1.</title>
        <authorList>
            <person name="Jiang W."/>
        </authorList>
    </citation>
    <scope>NUCLEOTIDE SEQUENCE</scope>
    <source>
        <strain evidence="10">N1</strain>
    </source>
</reference>
<dbReference type="InterPro" id="IPR037294">
    <property type="entry name" value="ABC_BtuC-like"/>
</dbReference>
<dbReference type="Pfam" id="PF01032">
    <property type="entry name" value="FecCD"/>
    <property type="match status" value="1"/>
</dbReference>
<dbReference type="Proteomes" id="UP001163947">
    <property type="component" value="Chromosome"/>
</dbReference>